<dbReference type="Proteomes" id="UP001595764">
    <property type="component" value="Unassembled WGS sequence"/>
</dbReference>
<keyword evidence="2" id="KW-0812">Transmembrane</keyword>
<gene>
    <name evidence="3" type="ORF">ACFORO_08370</name>
</gene>
<evidence type="ECO:0000313" key="4">
    <source>
        <dbReference type="Proteomes" id="UP001595764"/>
    </source>
</evidence>
<organism evidence="3 4">
    <name type="scientific">Amycolatopsis halotolerans</name>
    <dbReference type="NCBI Taxonomy" id="330083"/>
    <lineage>
        <taxon>Bacteria</taxon>
        <taxon>Bacillati</taxon>
        <taxon>Actinomycetota</taxon>
        <taxon>Actinomycetes</taxon>
        <taxon>Pseudonocardiales</taxon>
        <taxon>Pseudonocardiaceae</taxon>
        <taxon>Amycolatopsis</taxon>
    </lineage>
</organism>
<keyword evidence="3" id="KW-0969">Cilium</keyword>
<proteinExistence type="predicted"/>
<comment type="caution">
    <text evidence="3">The sequence shown here is derived from an EMBL/GenBank/DDBJ whole genome shotgun (WGS) entry which is preliminary data.</text>
</comment>
<feature type="region of interest" description="Disordered" evidence="1">
    <location>
        <begin position="1"/>
        <end position="23"/>
    </location>
</feature>
<keyword evidence="3" id="KW-0966">Cell projection</keyword>
<evidence type="ECO:0000313" key="3">
    <source>
        <dbReference type="EMBL" id="MFC3510173.1"/>
    </source>
</evidence>
<keyword evidence="2" id="KW-0472">Membrane</keyword>
<dbReference type="RefSeq" id="WP_377868246.1">
    <property type="nucleotide sequence ID" value="NZ_JBHMAY010000005.1"/>
</dbReference>
<name>A0ABV7QF82_9PSEU</name>
<reference evidence="4" key="1">
    <citation type="journal article" date="2019" name="Int. J. Syst. Evol. Microbiol.">
        <title>The Global Catalogue of Microorganisms (GCM) 10K type strain sequencing project: providing services to taxonomists for standard genome sequencing and annotation.</title>
        <authorList>
            <consortium name="The Broad Institute Genomics Platform"/>
            <consortium name="The Broad Institute Genome Sequencing Center for Infectious Disease"/>
            <person name="Wu L."/>
            <person name="Ma J."/>
        </authorList>
    </citation>
    <scope>NUCLEOTIDE SEQUENCE [LARGE SCALE GENOMIC DNA]</scope>
    <source>
        <strain evidence="4">CGMCC 4.7682</strain>
    </source>
</reference>
<feature type="transmembrane region" description="Helical" evidence="2">
    <location>
        <begin position="30"/>
        <end position="50"/>
    </location>
</feature>
<protein>
    <submittedName>
        <fullName evidence="3">Flagellar biosynthesis protein FlgA</fullName>
    </submittedName>
</protein>
<evidence type="ECO:0000256" key="2">
    <source>
        <dbReference type="SAM" id="Phobius"/>
    </source>
</evidence>
<dbReference type="EMBL" id="JBHRWI010000012">
    <property type="protein sequence ID" value="MFC3510173.1"/>
    <property type="molecule type" value="Genomic_DNA"/>
</dbReference>
<feature type="compositionally biased region" description="Pro residues" evidence="1">
    <location>
        <begin position="12"/>
        <end position="21"/>
    </location>
</feature>
<keyword evidence="3" id="KW-0282">Flagellum</keyword>
<keyword evidence="2" id="KW-1133">Transmembrane helix</keyword>
<evidence type="ECO:0000256" key="1">
    <source>
        <dbReference type="SAM" id="MobiDB-lite"/>
    </source>
</evidence>
<keyword evidence="4" id="KW-1185">Reference proteome</keyword>
<accession>A0ABV7QF82</accession>
<sequence length="214" mass="21845">MTVKSVPASDRPAPPAPTPLHPPRRHRSKLLILVGVVISAVCAVGTVAVFRSTSETIAAVGVAAPVRFGEAVTEAALREVEVHPTAGLDPIPWDDRAEIVGKLATSDLVVGNLVTRTQVEGPLLPVVGQQLVGVPFKAGQMPAGTPTTRSPVLLVSAEADSWQPVRASVLRVGTPDASGIRVVDVVVPAADGPRLAAKAAAGAVVLIMLPMGAG</sequence>